<comment type="cofactor">
    <cofactor evidence="6">
        <name>Mg(2+)</name>
        <dbReference type="ChEBI" id="CHEBI:18420"/>
    </cofactor>
</comment>
<feature type="binding site" evidence="6">
    <location>
        <position position="114"/>
    </location>
    <ligand>
        <name>(6S)-NADPHX</name>
        <dbReference type="ChEBI" id="CHEBI:64076"/>
    </ligand>
</feature>
<organism evidence="8 9">
    <name type="scientific">Gryllotalpicola kribbensis</name>
    <dbReference type="NCBI Taxonomy" id="993084"/>
    <lineage>
        <taxon>Bacteria</taxon>
        <taxon>Bacillati</taxon>
        <taxon>Actinomycetota</taxon>
        <taxon>Actinomycetes</taxon>
        <taxon>Micrococcales</taxon>
        <taxon>Microbacteriaceae</taxon>
        <taxon>Gryllotalpicola</taxon>
    </lineage>
</organism>
<dbReference type="SUPFAM" id="SSF53613">
    <property type="entry name" value="Ribokinase-like"/>
    <property type="match status" value="1"/>
</dbReference>
<dbReference type="PANTHER" id="PTHR12592">
    <property type="entry name" value="ATP-DEPENDENT (S)-NAD(P)H-HYDRATE DEHYDRATASE FAMILY MEMBER"/>
    <property type="match status" value="1"/>
</dbReference>
<feature type="binding site" evidence="6">
    <location>
        <position position="225"/>
    </location>
    <ligand>
        <name>(6S)-NADPHX</name>
        <dbReference type="ChEBI" id="CHEBI:64076"/>
    </ligand>
</feature>
<dbReference type="CDD" id="cd01171">
    <property type="entry name" value="YXKO-related"/>
    <property type="match status" value="1"/>
</dbReference>
<name>A0ABP8AUY6_9MICO</name>
<comment type="caution">
    <text evidence="8">The sequence shown here is derived from an EMBL/GenBank/DDBJ whole genome shotgun (WGS) entry which is preliminary data.</text>
</comment>
<feature type="binding site" evidence="6">
    <location>
        <position position="43"/>
    </location>
    <ligand>
        <name>(6S)-NADPHX</name>
        <dbReference type="ChEBI" id="CHEBI:64076"/>
    </ligand>
</feature>
<evidence type="ECO:0000313" key="8">
    <source>
        <dbReference type="EMBL" id="GAA4190824.1"/>
    </source>
</evidence>
<reference evidence="9" key="1">
    <citation type="journal article" date="2019" name="Int. J. Syst. Evol. Microbiol.">
        <title>The Global Catalogue of Microorganisms (GCM) 10K type strain sequencing project: providing services to taxonomists for standard genome sequencing and annotation.</title>
        <authorList>
            <consortium name="The Broad Institute Genomics Platform"/>
            <consortium name="The Broad Institute Genome Sequencing Center for Infectious Disease"/>
            <person name="Wu L."/>
            <person name="Ma J."/>
        </authorList>
    </citation>
    <scope>NUCLEOTIDE SEQUENCE [LARGE SCALE GENOMIC DNA]</scope>
    <source>
        <strain evidence="9">JCM 17593</strain>
    </source>
</reference>
<feature type="binding site" evidence="6">
    <location>
        <position position="224"/>
    </location>
    <ligand>
        <name>AMP</name>
        <dbReference type="ChEBI" id="CHEBI:456215"/>
    </ligand>
</feature>
<comment type="similarity">
    <text evidence="6">Belongs to the NnrD/CARKD family.</text>
</comment>
<dbReference type="EMBL" id="BAABBX010000015">
    <property type="protein sequence ID" value="GAA4190824.1"/>
    <property type="molecule type" value="Genomic_DNA"/>
</dbReference>
<accession>A0ABP8AUY6</accession>
<protein>
    <recommendedName>
        <fullName evidence="6">ADP-dependent (S)-NAD(P)H-hydrate dehydratase</fullName>
        <ecNumber evidence="6">4.2.1.136</ecNumber>
    </recommendedName>
    <alternativeName>
        <fullName evidence="6">ADP-dependent NAD(P)HX dehydratase</fullName>
    </alternativeName>
</protein>
<evidence type="ECO:0000313" key="9">
    <source>
        <dbReference type="Proteomes" id="UP001500213"/>
    </source>
</evidence>
<keyword evidence="3 6" id="KW-0521">NADP</keyword>
<dbReference type="InterPro" id="IPR000631">
    <property type="entry name" value="CARKD"/>
</dbReference>
<dbReference type="EC" id="4.2.1.136" evidence="6"/>
<feature type="domain" description="YjeF C-terminal" evidence="7">
    <location>
        <begin position="8"/>
        <end position="284"/>
    </location>
</feature>
<comment type="subunit">
    <text evidence="6">Homotetramer.</text>
</comment>
<comment type="catalytic activity">
    <reaction evidence="6">
        <text>(6S)-NADHX + ADP = AMP + phosphate + NADH + H(+)</text>
        <dbReference type="Rhea" id="RHEA:32223"/>
        <dbReference type="ChEBI" id="CHEBI:15378"/>
        <dbReference type="ChEBI" id="CHEBI:43474"/>
        <dbReference type="ChEBI" id="CHEBI:57945"/>
        <dbReference type="ChEBI" id="CHEBI:64074"/>
        <dbReference type="ChEBI" id="CHEBI:456215"/>
        <dbReference type="ChEBI" id="CHEBI:456216"/>
        <dbReference type="EC" id="4.2.1.136"/>
    </reaction>
</comment>
<keyword evidence="4 6" id="KW-0520">NAD</keyword>
<dbReference type="Pfam" id="PF01256">
    <property type="entry name" value="Carb_kinase"/>
    <property type="match status" value="1"/>
</dbReference>
<evidence type="ECO:0000259" key="7">
    <source>
        <dbReference type="PROSITE" id="PS51383"/>
    </source>
</evidence>
<keyword evidence="2 6" id="KW-0067">ATP-binding</keyword>
<dbReference type="HAMAP" id="MF_01965">
    <property type="entry name" value="NADHX_dehydratase"/>
    <property type="match status" value="1"/>
</dbReference>
<dbReference type="Proteomes" id="UP001500213">
    <property type="component" value="Unassembled WGS sequence"/>
</dbReference>
<evidence type="ECO:0000256" key="3">
    <source>
        <dbReference type="ARBA" id="ARBA00022857"/>
    </source>
</evidence>
<dbReference type="InterPro" id="IPR029056">
    <property type="entry name" value="Ribokinase-like"/>
</dbReference>
<dbReference type="PROSITE" id="PS51383">
    <property type="entry name" value="YJEF_C_3"/>
    <property type="match status" value="1"/>
</dbReference>
<gene>
    <name evidence="6" type="primary">nnrD</name>
    <name evidence="8" type="ORF">GCM10022288_20700</name>
</gene>
<dbReference type="Gene3D" id="3.40.1190.20">
    <property type="match status" value="1"/>
</dbReference>
<evidence type="ECO:0000256" key="5">
    <source>
        <dbReference type="ARBA" id="ARBA00023239"/>
    </source>
</evidence>
<proteinExistence type="inferred from homology"/>
<dbReference type="RefSeq" id="WP_344776557.1">
    <property type="nucleotide sequence ID" value="NZ_BAABBX010000015.1"/>
</dbReference>
<dbReference type="PANTHER" id="PTHR12592:SF0">
    <property type="entry name" value="ATP-DEPENDENT (S)-NAD(P)H-HYDRATE DEHYDRATASE"/>
    <property type="match status" value="1"/>
</dbReference>
<evidence type="ECO:0000256" key="1">
    <source>
        <dbReference type="ARBA" id="ARBA00022741"/>
    </source>
</evidence>
<keyword evidence="9" id="KW-1185">Reference proteome</keyword>
<evidence type="ECO:0000256" key="4">
    <source>
        <dbReference type="ARBA" id="ARBA00023027"/>
    </source>
</evidence>
<evidence type="ECO:0000256" key="6">
    <source>
        <dbReference type="HAMAP-Rule" id="MF_01965"/>
    </source>
</evidence>
<keyword evidence="5 6" id="KW-0456">Lyase</keyword>
<keyword evidence="1 6" id="KW-0547">Nucleotide-binding</keyword>
<comment type="catalytic activity">
    <reaction evidence="6">
        <text>(6S)-NADPHX + ADP = AMP + phosphate + NADPH + H(+)</text>
        <dbReference type="Rhea" id="RHEA:32235"/>
        <dbReference type="ChEBI" id="CHEBI:15378"/>
        <dbReference type="ChEBI" id="CHEBI:43474"/>
        <dbReference type="ChEBI" id="CHEBI:57783"/>
        <dbReference type="ChEBI" id="CHEBI:64076"/>
        <dbReference type="ChEBI" id="CHEBI:456215"/>
        <dbReference type="ChEBI" id="CHEBI:456216"/>
        <dbReference type="EC" id="4.2.1.136"/>
    </reaction>
</comment>
<sequence length="285" mass="28936">MAHDVIDVDEALLRSWPLPEPNGSKRSRGDIVVVGGARATPGAAQLAGLSALRVGAGRLTLAVAASVAQTVAVAVPESGVLALDETAEGHVRGRSVRSFATELRGADAVLVGPGLDEIREARRMLAALSDVVRGAQPVVLDAYALGALATRRAGNPFANAIMKPNESEAEVLLGRPLRELVDDTVELARRYGAVVSCMGVVADAEGTAYRVNEAGPGLGTSGSGDVLAGAITGLAGRGCPALQAAVWGTYLHAAAGKTLAAELAPIGYLARDLSARLPAELGAVT</sequence>
<comment type="function">
    <text evidence="6">Catalyzes the dehydration of the S-form of NAD(P)HX at the expense of ADP, which is converted to AMP. Together with NAD(P)HX epimerase, which catalyzes the epimerization of the S- and R-forms, the enzyme allows the repair of both epimers of NAD(P)HX, a damaged form of NAD(P)H that is a result of enzymatic or heat-dependent hydration.</text>
</comment>
<comment type="caution">
    <text evidence="6">Lacks conserved residue(s) required for the propagation of feature annotation.</text>
</comment>
<evidence type="ECO:0000256" key="2">
    <source>
        <dbReference type="ARBA" id="ARBA00022840"/>
    </source>
</evidence>